<keyword evidence="3" id="KW-1185">Reference proteome</keyword>
<feature type="transmembrane region" description="Helical" evidence="1">
    <location>
        <begin position="31"/>
        <end position="50"/>
    </location>
</feature>
<gene>
    <name evidence="2" type="ORF">P5G59_15125</name>
</gene>
<keyword evidence="1" id="KW-0812">Transmembrane</keyword>
<evidence type="ECO:0000313" key="3">
    <source>
        <dbReference type="Proteomes" id="UP001174210"/>
    </source>
</evidence>
<organism evidence="2 3">
    <name type="scientific">Leifsonia virtsii</name>
    <dbReference type="NCBI Taxonomy" id="3035915"/>
    <lineage>
        <taxon>Bacteria</taxon>
        <taxon>Bacillati</taxon>
        <taxon>Actinomycetota</taxon>
        <taxon>Actinomycetes</taxon>
        <taxon>Micrococcales</taxon>
        <taxon>Microbacteriaceae</taxon>
        <taxon>Leifsonia</taxon>
    </lineage>
</organism>
<keyword evidence="1" id="KW-1133">Transmembrane helix</keyword>
<evidence type="ECO:0000313" key="2">
    <source>
        <dbReference type="EMBL" id="MDN4598484.1"/>
    </source>
</evidence>
<reference evidence="2" key="1">
    <citation type="submission" date="2023-03" db="EMBL/GenBank/DDBJ databases">
        <title>MT1 and MT2 Draft Genomes of Novel Species.</title>
        <authorList>
            <person name="Venkateswaran K."/>
        </authorList>
    </citation>
    <scope>NUCLEOTIDE SEQUENCE</scope>
    <source>
        <strain evidence="2">F6_8S_P_1A</strain>
    </source>
</reference>
<proteinExistence type="predicted"/>
<dbReference type="Proteomes" id="UP001174210">
    <property type="component" value="Unassembled WGS sequence"/>
</dbReference>
<evidence type="ECO:0000256" key="1">
    <source>
        <dbReference type="SAM" id="Phobius"/>
    </source>
</evidence>
<comment type="caution">
    <text evidence="2">The sequence shown here is derived from an EMBL/GenBank/DDBJ whole genome shotgun (WGS) entry which is preliminary data.</text>
</comment>
<accession>A0ABT8J2L2</accession>
<protein>
    <submittedName>
        <fullName evidence="2">Uncharacterized protein</fullName>
    </submittedName>
</protein>
<dbReference type="RefSeq" id="WP_301219828.1">
    <property type="nucleotide sequence ID" value="NZ_JAROCB010000004.1"/>
</dbReference>
<keyword evidence="1" id="KW-0472">Membrane</keyword>
<name>A0ABT8J2L2_9MICO</name>
<sequence>MNAKAVLVLILIAFLLVVVVGALLSSVPVYLTGAAGAILTYFVACICTDVHNLER</sequence>
<dbReference type="EMBL" id="JAROCB010000004">
    <property type="protein sequence ID" value="MDN4598484.1"/>
    <property type="molecule type" value="Genomic_DNA"/>
</dbReference>